<dbReference type="PRINTS" id="PR00037">
    <property type="entry name" value="HTHLACR"/>
</dbReference>
<evidence type="ECO:0000313" key="4">
    <source>
        <dbReference type="EMBL" id="KAB1639918.1"/>
    </source>
</evidence>
<dbReference type="InterPro" id="IPR050313">
    <property type="entry name" value="Carb_Metab_HTH_regulators"/>
</dbReference>
<dbReference type="PANTHER" id="PTHR30363:SF44">
    <property type="entry name" value="AGA OPERON TRANSCRIPTIONAL REPRESSOR-RELATED"/>
    <property type="match status" value="1"/>
</dbReference>
<dbReference type="Pfam" id="PF08220">
    <property type="entry name" value="HTH_DeoR"/>
    <property type="match status" value="1"/>
</dbReference>
<dbReference type="AlphaFoldDB" id="A0A7J5B6T7"/>
<dbReference type="Gene3D" id="1.10.10.10">
    <property type="entry name" value="Winged helix-like DNA-binding domain superfamily/Winged helix DNA-binding domain"/>
    <property type="match status" value="1"/>
</dbReference>
<evidence type="ECO:0000256" key="2">
    <source>
        <dbReference type="ARBA" id="ARBA00023163"/>
    </source>
</evidence>
<accession>A0A7J5B6T7</accession>
<protein>
    <submittedName>
        <fullName evidence="4">DeoR/GlpR transcriptional regulator</fullName>
    </submittedName>
</protein>
<dbReference type="SUPFAM" id="SSF100950">
    <property type="entry name" value="NagB/RpiA/CoA transferase-like"/>
    <property type="match status" value="1"/>
</dbReference>
<keyword evidence="2" id="KW-0804">Transcription</keyword>
<proteinExistence type="predicted"/>
<dbReference type="PANTHER" id="PTHR30363">
    <property type="entry name" value="HTH-TYPE TRANSCRIPTIONAL REGULATOR SRLR-RELATED"/>
    <property type="match status" value="1"/>
</dbReference>
<evidence type="ECO:0000313" key="5">
    <source>
        <dbReference type="Proteomes" id="UP000490386"/>
    </source>
</evidence>
<dbReference type="Gene3D" id="3.40.50.1360">
    <property type="match status" value="1"/>
</dbReference>
<gene>
    <name evidence="4" type="ORF">F8O03_01025</name>
</gene>
<dbReference type="Proteomes" id="UP000490386">
    <property type="component" value="Unassembled WGS sequence"/>
</dbReference>
<dbReference type="SUPFAM" id="SSF46785">
    <property type="entry name" value="Winged helix' DNA-binding domain"/>
    <property type="match status" value="1"/>
</dbReference>
<keyword evidence="1" id="KW-0805">Transcription regulation</keyword>
<dbReference type="InterPro" id="IPR036390">
    <property type="entry name" value="WH_DNA-bd_sf"/>
</dbReference>
<dbReference type="EMBL" id="WBJX01000001">
    <property type="protein sequence ID" value="KAB1639918.1"/>
    <property type="molecule type" value="Genomic_DNA"/>
</dbReference>
<sequence length="266" mass="27493">MNNDSTPDRPAEARRADVVALVKRTGFARVADLSRELGVSEVTVRSDLTALERAGILGRVHGGAIFGHGPAGLETSFETAQQSAADEKRRIGTTAAALVTSGSSVLLDVGTTTTAVAEALLARDDLDDVVIITNGLSIALALESAIPRFTVVVTGGTLRPLQHSLVAPYASAMLERIHTDLAIIGCTGVQVGAGVTNVNLPESELKRAMLRTADRSVVVADASKLGRAHVGVIGGLDEFETVITGAEADPVEVAALRAAGCDVRLV</sequence>
<dbReference type="InterPro" id="IPR014036">
    <property type="entry name" value="DeoR-like_C"/>
</dbReference>
<dbReference type="SMART" id="SM00420">
    <property type="entry name" value="HTH_DEOR"/>
    <property type="match status" value="1"/>
</dbReference>
<evidence type="ECO:0000259" key="3">
    <source>
        <dbReference type="PROSITE" id="PS51000"/>
    </source>
</evidence>
<dbReference type="Pfam" id="PF00455">
    <property type="entry name" value="DeoRC"/>
    <property type="match status" value="1"/>
</dbReference>
<dbReference type="InterPro" id="IPR037171">
    <property type="entry name" value="NagB/RpiA_transferase-like"/>
</dbReference>
<dbReference type="InterPro" id="IPR001034">
    <property type="entry name" value="DeoR_HTH"/>
</dbReference>
<dbReference type="GO" id="GO:0003700">
    <property type="term" value="F:DNA-binding transcription factor activity"/>
    <property type="evidence" value="ECO:0007669"/>
    <property type="project" value="InterPro"/>
</dbReference>
<keyword evidence="5" id="KW-1185">Reference proteome</keyword>
<dbReference type="InterPro" id="IPR036388">
    <property type="entry name" value="WH-like_DNA-bd_sf"/>
</dbReference>
<dbReference type="PROSITE" id="PS51000">
    <property type="entry name" value="HTH_DEOR_2"/>
    <property type="match status" value="1"/>
</dbReference>
<evidence type="ECO:0000256" key="1">
    <source>
        <dbReference type="ARBA" id="ARBA00023015"/>
    </source>
</evidence>
<dbReference type="OrthoDB" id="7688673at2"/>
<comment type="caution">
    <text evidence="4">The sequence shown here is derived from an EMBL/GenBank/DDBJ whole genome shotgun (WGS) entry which is preliminary data.</text>
</comment>
<reference evidence="4 5" key="1">
    <citation type="submission" date="2019-09" db="EMBL/GenBank/DDBJ databases">
        <title>Phylogeny of genus Pseudoclavibacter and closely related genus.</title>
        <authorList>
            <person name="Li Y."/>
        </authorList>
    </citation>
    <scope>NUCLEOTIDE SEQUENCE [LARGE SCALE GENOMIC DNA]</scope>
    <source>
        <strain evidence="4 5">THG-MD12</strain>
    </source>
</reference>
<feature type="domain" description="HTH deoR-type" evidence="3">
    <location>
        <begin position="11"/>
        <end position="66"/>
    </location>
</feature>
<name>A0A7J5B6T7_9MICO</name>
<organism evidence="4 5">
    <name type="scientific">Pseudoclavibacter terrae</name>
    <dbReference type="NCBI Taxonomy" id="1530195"/>
    <lineage>
        <taxon>Bacteria</taxon>
        <taxon>Bacillati</taxon>
        <taxon>Actinomycetota</taxon>
        <taxon>Actinomycetes</taxon>
        <taxon>Micrococcales</taxon>
        <taxon>Microbacteriaceae</taxon>
        <taxon>Pseudoclavibacter</taxon>
    </lineage>
</organism>
<dbReference type="SMART" id="SM01134">
    <property type="entry name" value="DeoRC"/>
    <property type="match status" value="1"/>
</dbReference>